<dbReference type="CDD" id="cd16917">
    <property type="entry name" value="HATPase_UhpB-NarQ-NarX-like"/>
    <property type="match status" value="1"/>
</dbReference>
<dbReference type="Proteomes" id="UP001595912">
    <property type="component" value="Unassembled WGS sequence"/>
</dbReference>
<dbReference type="InterPro" id="IPR011712">
    <property type="entry name" value="Sig_transdc_His_kin_sub3_dim/P"/>
</dbReference>
<keyword evidence="7" id="KW-0902">Two-component regulatory system</keyword>
<dbReference type="EMBL" id="JBHSIU010000037">
    <property type="protein sequence ID" value="MFC5001630.1"/>
    <property type="molecule type" value="Genomic_DNA"/>
</dbReference>
<evidence type="ECO:0000256" key="8">
    <source>
        <dbReference type="ARBA" id="ARBA00023136"/>
    </source>
</evidence>
<reference evidence="13" key="1">
    <citation type="journal article" date="2019" name="Int. J. Syst. Evol. Microbiol.">
        <title>The Global Catalogue of Microorganisms (GCM) 10K type strain sequencing project: providing services to taxonomists for standard genome sequencing and annotation.</title>
        <authorList>
            <consortium name="The Broad Institute Genomics Platform"/>
            <consortium name="The Broad Institute Genome Sequencing Center for Infectious Disease"/>
            <person name="Wu L."/>
            <person name="Ma J."/>
        </authorList>
    </citation>
    <scope>NUCLEOTIDE SEQUENCE [LARGE SCALE GENOMIC DNA]</scope>
    <source>
        <strain evidence="13">CGMCC 4.7152</strain>
    </source>
</reference>
<dbReference type="InterPro" id="IPR003594">
    <property type="entry name" value="HATPase_dom"/>
</dbReference>
<keyword evidence="5 12" id="KW-0418">Kinase</keyword>
<keyword evidence="3" id="KW-0808">Transferase</keyword>
<dbReference type="PANTHER" id="PTHR24421:SF37">
    <property type="entry name" value="SENSOR HISTIDINE KINASE NARS"/>
    <property type="match status" value="1"/>
</dbReference>
<evidence type="ECO:0000256" key="1">
    <source>
        <dbReference type="ARBA" id="ARBA00004651"/>
    </source>
</evidence>
<name>A0ABV9W253_9ACTN</name>
<comment type="caution">
    <text evidence="12">The sequence shown here is derived from an EMBL/GenBank/DDBJ whole genome shotgun (WGS) entry which is preliminary data.</text>
</comment>
<feature type="domain" description="Histidine kinase/HSP90-like ATPase" evidence="10">
    <location>
        <begin position="294"/>
        <end position="385"/>
    </location>
</feature>
<evidence type="ECO:0000256" key="9">
    <source>
        <dbReference type="SAM" id="Phobius"/>
    </source>
</evidence>
<keyword evidence="4 9" id="KW-0812">Transmembrane</keyword>
<dbReference type="PANTHER" id="PTHR24421">
    <property type="entry name" value="NITRATE/NITRITE SENSOR PROTEIN NARX-RELATED"/>
    <property type="match status" value="1"/>
</dbReference>
<evidence type="ECO:0000313" key="12">
    <source>
        <dbReference type="EMBL" id="MFC5001630.1"/>
    </source>
</evidence>
<dbReference type="RefSeq" id="WP_380118893.1">
    <property type="nucleotide sequence ID" value="NZ_JBHSIU010000037.1"/>
</dbReference>
<feature type="transmembrane region" description="Helical" evidence="9">
    <location>
        <begin position="43"/>
        <end position="61"/>
    </location>
</feature>
<feature type="transmembrane region" description="Helical" evidence="9">
    <location>
        <begin position="113"/>
        <end position="135"/>
    </location>
</feature>
<dbReference type="InterPro" id="IPR050482">
    <property type="entry name" value="Sensor_HK_TwoCompSys"/>
</dbReference>
<evidence type="ECO:0000256" key="3">
    <source>
        <dbReference type="ARBA" id="ARBA00022679"/>
    </source>
</evidence>
<feature type="transmembrane region" description="Helical" evidence="9">
    <location>
        <begin position="81"/>
        <end position="106"/>
    </location>
</feature>
<evidence type="ECO:0000259" key="10">
    <source>
        <dbReference type="Pfam" id="PF02518"/>
    </source>
</evidence>
<evidence type="ECO:0000256" key="5">
    <source>
        <dbReference type="ARBA" id="ARBA00022777"/>
    </source>
</evidence>
<feature type="transmembrane region" description="Helical" evidence="9">
    <location>
        <begin position="141"/>
        <end position="166"/>
    </location>
</feature>
<keyword evidence="13" id="KW-1185">Reference proteome</keyword>
<comment type="subcellular location">
    <subcellularLocation>
        <location evidence="1">Cell membrane</location>
        <topology evidence="1">Multi-pass membrane protein</topology>
    </subcellularLocation>
</comment>
<dbReference type="InterPro" id="IPR036890">
    <property type="entry name" value="HATPase_C_sf"/>
</dbReference>
<keyword evidence="2" id="KW-1003">Cell membrane</keyword>
<keyword evidence="6 9" id="KW-1133">Transmembrane helix</keyword>
<evidence type="ECO:0000259" key="11">
    <source>
        <dbReference type="Pfam" id="PF07730"/>
    </source>
</evidence>
<gene>
    <name evidence="12" type="ORF">ACFPIJ_27815</name>
</gene>
<dbReference type="Pfam" id="PF02518">
    <property type="entry name" value="HATPase_c"/>
    <property type="match status" value="1"/>
</dbReference>
<evidence type="ECO:0000256" key="2">
    <source>
        <dbReference type="ARBA" id="ARBA00022475"/>
    </source>
</evidence>
<evidence type="ECO:0000256" key="7">
    <source>
        <dbReference type="ARBA" id="ARBA00023012"/>
    </source>
</evidence>
<keyword evidence="8 9" id="KW-0472">Membrane</keyword>
<dbReference type="Gene3D" id="3.30.565.10">
    <property type="entry name" value="Histidine kinase-like ATPase, C-terminal domain"/>
    <property type="match status" value="1"/>
</dbReference>
<dbReference type="Pfam" id="PF07730">
    <property type="entry name" value="HisKA_3"/>
    <property type="match status" value="1"/>
</dbReference>
<evidence type="ECO:0000256" key="4">
    <source>
        <dbReference type="ARBA" id="ARBA00022692"/>
    </source>
</evidence>
<organism evidence="12 13">
    <name type="scientific">Dactylosporangium cerinum</name>
    <dbReference type="NCBI Taxonomy" id="1434730"/>
    <lineage>
        <taxon>Bacteria</taxon>
        <taxon>Bacillati</taxon>
        <taxon>Actinomycetota</taxon>
        <taxon>Actinomycetes</taxon>
        <taxon>Micromonosporales</taxon>
        <taxon>Micromonosporaceae</taxon>
        <taxon>Dactylosporangium</taxon>
    </lineage>
</organism>
<dbReference type="GO" id="GO:0016301">
    <property type="term" value="F:kinase activity"/>
    <property type="evidence" value="ECO:0007669"/>
    <property type="project" value="UniProtKB-KW"/>
</dbReference>
<accession>A0ABV9W253</accession>
<protein>
    <submittedName>
        <fullName evidence="12">Sensor histidine kinase</fullName>
    </submittedName>
</protein>
<dbReference type="SUPFAM" id="SSF55874">
    <property type="entry name" value="ATPase domain of HSP90 chaperone/DNA topoisomerase II/histidine kinase"/>
    <property type="match status" value="1"/>
</dbReference>
<feature type="transmembrane region" description="Helical" evidence="9">
    <location>
        <begin position="12"/>
        <end position="36"/>
    </location>
</feature>
<sequence>MGQHVDRVVAPAALGRAVLLARAAATLTAGAVGLRLVADPRPLLAALAVVAGTTLAGLAVLSRHPHVARHPVPVLAADTAAVLGVLALDGGGVTFYCCAVGASALAGVLAGMWALPLAATHTALGYLVAAAVLPAGADPRLAGFVLTFPIACVLAAAGAAVATAALGRYVELSVRVVASAQRTAAASERARLARELHDSVTKTLRGVSFAALALPQSLRRHPDLAEQLADTVSRGASVAAEEARELVDGLRLDAPDSDFADTVQEICRRWSQVYGIPVRLATAPVDPPVAVRYELCRILQEALHNVAQHASARHVGVAVRGAPGRLELRIRDDGRGFGLPADLSQLRAAQHFGLIGMYERAHTIDGSLHVASSPGRGTTVEVTVPA</sequence>
<proteinExistence type="predicted"/>
<evidence type="ECO:0000256" key="6">
    <source>
        <dbReference type="ARBA" id="ARBA00022989"/>
    </source>
</evidence>
<feature type="domain" description="Signal transduction histidine kinase subgroup 3 dimerisation and phosphoacceptor" evidence="11">
    <location>
        <begin position="188"/>
        <end position="251"/>
    </location>
</feature>
<evidence type="ECO:0000313" key="13">
    <source>
        <dbReference type="Proteomes" id="UP001595912"/>
    </source>
</evidence>
<dbReference type="Gene3D" id="1.20.5.1930">
    <property type="match status" value="1"/>
</dbReference>